<keyword evidence="9 11" id="KW-0456">Lyase</keyword>
<dbReference type="GO" id="GO:0006565">
    <property type="term" value="P:L-serine catabolic process"/>
    <property type="evidence" value="ECO:0007669"/>
    <property type="project" value="TreeGrafter"/>
</dbReference>
<comment type="pathway">
    <text evidence="3 11">Amino-acid biosynthesis; L-isoleucine biosynthesis; 2-oxobutanoate from L-threonine: step 1/1.</text>
</comment>
<comment type="similarity">
    <text evidence="4 11">Belongs to the serine/threonine dehydratase family.</text>
</comment>
<keyword evidence="8 11" id="KW-0663">Pyridoxal phosphate</keyword>
<dbReference type="FunFam" id="3.40.50.1100:FF:000005">
    <property type="entry name" value="Threonine dehydratase catabolic"/>
    <property type="match status" value="1"/>
</dbReference>
<evidence type="ECO:0000256" key="6">
    <source>
        <dbReference type="ARBA" id="ARBA00022605"/>
    </source>
</evidence>
<evidence type="ECO:0000256" key="2">
    <source>
        <dbReference type="ARBA" id="ARBA00001933"/>
    </source>
</evidence>
<dbReference type="CDD" id="cd01562">
    <property type="entry name" value="Thr-dehyd"/>
    <property type="match status" value="1"/>
</dbReference>
<accession>G0QWD4</accession>
<evidence type="ECO:0000313" key="14">
    <source>
        <dbReference type="Proteomes" id="UP000008983"/>
    </source>
</evidence>
<dbReference type="InterPro" id="IPR050147">
    <property type="entry name" value="Ser/Thr_Dehydratase"/>
</dbReference>
<dbReference type="GO" id="GO:0004794">
    <property type="term" value="F:threonine deaminase activity"/>
    <property type="evidence" value="ECO:0007669"/>
    <property type="project" value="UniProtKB-UniRule"/>
</dbReference>
<proteinExistence type="inferred from homology"/>
<dbReference type="GO" id="GO:0006567">
    <property type="term" value="P:L-threonine catabolic process"/>
    <property type="evidence" value="ECO:0007669"/>
    <property type="project" value="TreeGrafter"/>
</dbReference>
<dbReference type="OMA" id="QTQHLGQ"/>
<dbReference type="GO" id="GO:0009097">
    <property type="term" value="P:isoleucine biosynthetic process"/>
    <property type="evidence" value="ECO:0007669"/>
    <property type="project" value="UniProtKB-UniRule"/>
</dbReference>
<dbReference type="Pfam" id="PF00291">
    <property type="entry name" value="PALP"/>
    <property type="match status" value="1"/>
</dbReference>
<dbReference type="InterPro" id="IPR036052">
    <property type="entry name" value="TrpB-like_PALP_sf"/>
</dbReference>
<dbReference type="RefSeq" id="XP_004032068.1">
    <property type="nucleotide sequence ID" value="XM_004032020.1"/>
</dbReference>
<evidence type="ECO:0000256" key="10">
    <source>
        <dbReference type="ARBA" id="ARBA00023304"/>
    </source>
</evidence>
<evidence type="ECO:0000256" key="3">
    <source>
        <dbReference type="ARBA" id="ARBA00004810"/>
    </source>
</evidence>
<dbReference type="UniPathway" id="UPA00047">
    <property type="reaction ID" value="UER00054"/>
</dbReference>
<organism evidence="13 14">
    <name type="scientific">Ichthyophthirius multifiliis</name>
    <name type="common">White spot disease agent</name>
    <name type="synonym">Ich</name>
    <dbReference type="NCBI Taxonomy" id="5932"/>
    <lineage>
        <taxon>Eukaryota</taxon>
        <taxon>Sar</taxon>
        <taxon>Alveolata</taxon>
        <taxon>Ciliophora</taxon>
        <taxon>Intramacronucleata</taxon>
        <taxon>Oligohymenophorea</taxon>
        <taxon>Hymenostomatida</taxon>
        <taxon>Ophryoglenina</taxon>
        <taxon>Ichthyophthirius</taxon>
    </lineage>
</organism>
<dbReference type="Gene3D" id="3.40.50.1100">
    <property type="match status" value="2"/>
</dbReference>
<dbReference type="EMBL" id="GL983988">
    <property type="protein sequence ID" value="EGR30481.1"/>
    <property type="molecule type" value="Genomic_DNA"/>
</dbReference>
<keyword evidence="10 11" id="KW-0100">Branched-chain amino acid biosynthesis</keyword>
<dbReference type="SUPFAM" id="SSF53686">
    <property type="entry name" value="Tryptophan synthase beta subunit-like PLP-dependent enzymes"/>
    <property type="match status" value="1"/>
</dbReference>
<dbReference type="InterPro" id="IPR000634">
    <property type="entry name" value="Ser/Thr_deHydtase_PyrdxlP-BS"/>
</dbReference>
<sequence>MTPPKKDKDNINSNLQTPQIIEQIPKSPNLDCDSPLQKFRTHQITTLTKDLKLDNQNLNKYQFIREPCTRKFTPDYSKLVSIDKIYKAYKNIRNTVVRTPLTHSYFLSQKYGANIYLKREDQQVVRSFKLRGAYNKFLQLSKEDKQKGIVCASAGNHAQGVAYCCNKLKVQGIIFMPTNAPSIKLRSVRSFGGDYIKIQQVGENFDECSKAAKEYSNKNNSTFVHAYDDEAIIAGQGTVAVEILEDFKGNIDYVFCCVGGGGLCAGIGSYFKHVSPDTVLVPCEPSGCPSMKLAIETGKPEPLQKVNPFVDGAAVGIPGIRTHEILSNLVDSILLIPEGVVCQSLLELYNMESIVCEPAGALAISGLNYYQDEIKGKNVVCIISGSNNDLSRLTDMKMLSQIEYGILHYMLVDFHQKPGSLREFIMNCMENEDDIVSIEYTKKNNRERGPAVVSIECPSRENFEKIKEKMAKININYKILLPGDQMFNLLL</sequence>
<dbReference type="PANTHER" id="PTHR48078:SF11">
    <property type="entry name" value="THREONINE DEHYDRATASE, MITOCHONDRIAL"/>
    <property type="match status" value="1"/>
</dbReference>
<dbReference type="AlphaFoldDB" id="G0QWD4"/>
<dbReference type="InterPro" id="IPR001926">
    <property type="entry name" value="TrpB-like_PALP"/>
</dbReference>
<dbReference type="Proteomes" id="UP000008983">
    <property type="component" value="Unassembled WGS sequence"/>
</dbReference>
<dbReference type="Pfam" id="PF00585">
    <property type="entry name" value="Thr_dehydrat_C"/>
    <property type="match status" value="1"/>
</dbReference>
<dbReference type="NCBIfam" id="NF006390">
    <property type="entry name" value="PRK08639.1"/>
    <property type="match status" value="1"/>
</dbReference>
<name>G0QWD4_ICHMU</name>
<dbReference type="PROSITE" id="PS00165">
    <property type="entry name" value="DEHYDRATASE_SER_THR"/>
    <property type="match status" value="1"/>
</dbReference>
<evidence type="ECO:0000256" key="9">
    <source>
        <dbReference type="ARBA" id="ARBA00023239"/>
    </source>
</evidence>
<comment type="cofactor">
    <cofactor evidence="2 11">
        <name>pyridoxal 5'-phosphate</name>
        <dbReference type="ChEBI" id="CHEBI:597326"/>
    </cofactor>
</comment>
<feature type="domain" description="ACT-like" evidence="12">
    <location>
        <begin position="408"/>
        <end position="484"/>
    </location>
</feature>
<dbReference type="GO" id="GO:0003941">
    <property type="term" value="F:L-serine ammonia-lyase activity"/>
    <property type="evidence" value="ECO:0007669"/>
    <property type="project" value="TreeGrafter"/>
</dbReference>
<evidence type="ECO:0000256" key="4">
    <source>
        <dbReference type="ARBA" id="ARBA00010869"/>
    </source>
</evidence>
<evidence type="ECO:0000256" key="11">
    <source>
        <dbReference type="RuleBase" id="RU362012"/>
    </source>
</evidence>
<dbReference type="NCBIfam" id="TIGR02079">
    <property type="entry name" value="THD1"/>
    <property type="match status" value="1"/>
</dbReference>
<dbReference type="EC" id="4.3.1.19" evidence="11"/>
<dbReference type="InterPro" id="IPR001721">
    <property type="entry name" value="TD_ACT-like"/>
</dbReference>
<dbReference type="GO" id="GO:0030170">
    <property type="term" value="F:pyridoxal phosphate binding"/>
    <property type="evidence" value="ECO:0007669"/>
    <property type="project" value="InterPro"/>
</dbReference>
<dbReference type="OrthoDB" id="4418812at2759"/>
<dbReference type="InterPro" id="IPR011820">
    <property type="entry name" value="IlvA"/>
</dbReference>
<dbReference type="PROSITE" id="PS51672">
    <property type="entry name" value="ACT_LIKE"/>
    <property type="match status" value="1"/>
</dbReference>
<dbReference type="PANTHER" id="PTHR48078">
    <property type="entry name" value="THREONINE DEHYDRATASE, MITOCHONDRIAL-RELATED"/>
    <property type="match status" value="1"/>
</dbReference>
<evidence type="ECO:0000259" key="12">
    <source>
        <dbReference type="PROSITE" id="PS51672"/>
    </source>
</evidence>
<dbReference type="GeneID" id="14906592"/>
<reference evidence="13 14" key="1">
    <citation type="submission" date="2011-07" db="EMBL/GenBank/DDBJ databases">
        <authorList>
            <person name="Coyne R."/>
            <person name="Brami D."/>
            <person name="Johnson J."/>
            <person name="Hostetler J."/>
            <person name="Hannick L."/>
            <person name="Clark T."/>
            <person name="Cassidy-Hanley D."/>
            <person name="Inman J."/>
        </authorList>
    </citation>
    <scope>NUCLEOTIDE SEQUENCE [LARGE SCALE GENOMIC DNA]</scope>
    <source>
        <strain evidence="13 14">G5</strain>
    </source>
</reference>
<keyword evidence="6 11" id="KW-0028">Amino-acid biosynthesis</keyword>
<evidence type="ECO:0000256" key="1">
    <source>
        <dbReference type="ARBA" id="ARBA00001274"/>
    </source>
</evidence>
<evidence type="ECO:0000313" key="13">
    <source>
        <dbReference type="EMBL" id="EGR30481.1"/>
    </source>
</evidence>
<protein>
    <recommendedName>
        <fullName evidence="11">Threonine dehydratase</fullName>
        <ecNumber evidence="11">4.3.1.19</ecNumber>
    </recommendedName>
    <alternativeName>
        <fullName evidence="11">Threonine deaminase</fullName>
    </alternativeName>
</protein>
<comment type="subunit">
    <text evidence="5">Homotetramer.</text>
</comment>
<evidence type="ECO:0000256" key="8">
    <source>
        <dbReference type="ARBA" id="ARBA00022898"/>
    </source>
</evidence>
<keyword evidence="7 11" id="KW-0412">Isoleucine biosynthesis</keyword>
<dbReference type="InParanoid" id="G0QWD4"/>
<comment type="catalytic activity">
    <reaction evidence="1 11">
        <text>L-threonine = 2-oxobutanoate + NH4(+)</text>
        <dbReference type="Rhea" id="RHEA:22108"/>
        <dbReference type="ChEBI" id="CHEBI:16763"/>
        <dbReference type="ChEBI" id="CHEBI:28938"/>
        <dbReference type="ChEBI" id="CHEBI:57926"/>
        <dbReference type="EC" id="4.3.1.19"/>
    </reaction>
</comment>
<gene>
    <name evidence="13" type="ORF">IMG5_131070</name>
</gene>
<keyword evidence="14" id="KW-1185">Reference proteome</keyword>
<dbReference type="eggNOG" id="KOG1250">
    <property type="taxonomic scope" value="Eukaryota"/>
</dbReference>
<evidence type="ECO:0000256" key="5">
    <source>
        <dbReference type="ARBA" id="ARBA00011881"/>
    </source>
</evidence>
<evidence type="ECO:0000256" key="7">
    <source>
        <dbReference type="ARBA" id="ARBA00022624"/>
    </source>
</evidence>
<dbReference type="STRING" id="857967.G0QWD4"/>